<dbReference type="Gene3D" id="3.40.50.200">
    <property type="entry name" value="Peptidase S8/S53 domain"/>
    <property type="match status" value="1"/>
</dbReference>
<dbReference type="OrthoDB" id="1896086at2759"/>
<dbReference type="Proteomes" id="UP000094444">
    <property type="component" value="Unassembled WGS sequence"/>
</dbReference>
<evidence type="ECO:0000313" key="3">
    <source>
        <dbReference type="EMBL" id="POS71208.1"/>
    </source>
</evidence>
<accession>A0A2P5HLQ6</accession>
<dbReference type="InParanoid" id="A0A2P5HLQ6"/>
<protein>
    <recommendedName>
        <fullName evidence="5">Peptidase S8/S53 domain-containing protein</fullName>
    </recommendedName>
</protein>
<keyword evidence="2" id="KW-0732">Signal</keyword>
<sequence length="849" mass="91696">MRLVASLCILAGAIVDSIPTQSAQQSLAIDTATPATSLGALGEQTTESHVIAHTIIVTAESTTTILDGARVPSNSPPTGWDTTLSSMPVSSWAQIPRPTTFVDTIWLSFSHTDFCVESAVSFKLNFFRPESQPLNLGYRHHHKLVINHGDIIRPASINTLAFDAAVLCYNTKQLAFADYYPPIPGQDPLVIILSDSTTATITSSAIIRDGASLAIPSYQELSQNGGLSSQQLSSWSVQFGTRRFQPPACVLSTFSCFLQAQAHFMGMASSIRDSFVSLAATMMQAGIVDAATAAGYASEASSHSVTAGSLLDGLSNTLSSLEGAAEALDGAMQAVNENLASFTSIELEELTEAGRIFASYPEVSLAKGMFSNLEKIMRLAWANSPDVIQSLWGLCQAQWLPITAGGAVITSVWVLNEIGNGEETVQQPDEERVHFILLEQGFSIPVFHLWTFTLDEDKGTKTAIDTSVNDDLTQRGLEPAYGPGYTTKITIPQATIVRALPFVRIVYMYPTFDQKRRWDTMIYYGPDGSEGSEGSEGSWRSGDSKASQNRSSENGVAATRKRGLEQNQAQRNLAAFSHHKGVAEEFTYTRDSSGGEGVAIFITDSGGSIDGPFWRLPDMGTPDALHDGYFHIVQTVKDRGLHGRSVISNSNEYEVEEMMKDLSDFLEAVTAVHDDIQKAAKSNGIIWVQSVGNQGAYPPGSVDPRTVPDVIAGIGDMVPMFGTTSDSEMITVSGALEDGTLWPGASPRGVHVGDVFIQDDNDPRLPEGTSLGWIDVYAPAYEMPSCSLQDGIMTMAEQQTSGATAQVPGYQLGLNLDSELDTVDRSFLVNMDHDDNTLAYQLRHRNIQF</sequence>
<feature type="chain" id="PRO_5015187434" description="Peptidase S8/S53 domain-containing protein" evidence="2">
    <location>
        <begin position="18"/>
        <end position="849"/>
    </location>
</feature>
<dbReference type="AlphaFoldDB" id="A0A2P5HLQ6"/>
<reference evidence="3" key="1">
    <citation type="submission" date="2017-09" db="EMBL/GenBank/DDBJ databases">
        <title>Polyketide synthases of a Diaporthe helianthi virulent isolate.</title>
        <authorList>
            <person name="Baroncelli R."/>
        </authorList>
    </citation>
    <scope>NUCLEOTIDE SEQUENCE [LARGE SCALE GENOMIC DNA]</scope>
    <source>
        <strain evidence="3">7/96</strain>
    </source>
</reference>
<proteinExistence type="predicted"/>
<dbReference type="GO" id="GO:0006508">
    <property type="term" value="P:proteolysis"/>
    <property type="evidence" value="ECO:0007669"/>
    <property type="project" value="InterPro"/>
</dbReference>
<evidence type="ECO:0008006" key="5">
    <source>
        <dbReference type="Google" id="ProtNLM"/>
    </source>
</evidence>
<dbReference type="InterPro" id="IPR036852">
    <property type="entry name" value="Peptidase_S8/S53_dom_sf"/>
</dbReference>
<gene>
    <name evidence="3" type="ORF">DHEL01_v210396</name>
</gene>
<organism evidence="3 4">
    <name type="scientific">Diaporthe helianthi</name>
    <dbReference type="NCBI Taxonomy" id="158607"/>
    <lineage>
        <taxon>Eukaryota</taxon>
        <taxon>Fungi</taxon>
        <taxon>Dikarya</taxon>
        <taxon>Ascomycota</taxon>
        <taxon>Pezizomycotina</taxon>
        <taxon>Sordariomycetes</taxon>
        <taxon>Sordariomycetidae</taxon>
        <taxon>Diaporthales</taxon>
        <taxon>Diaporthaceae</taxon>
        <taxon>Diaporthe</taxon>
    </lineage>
</organism>
<feature type="compositionally biased region" description="Polar residues" evidence="1">
    <location>
        <begin position="545"/>
        <end position="554"/>
    </location>
</feature>
<evidence type="ECO:0000313" key="4">
    <source>
        <dbReference type="Proteomes" id="UP000094444"/>
    </source>
</evidence>
<dbReference type="EMBL" id="MAVT02001341">
    <property type="protein sequence ID" value="POS71208.1"/>
    <property type="molecule type" value="Genomic_DNA"/>
</dbReference>
<keyword evidence="4" id="KW-1185">Reference proteome</keyword>
<dbReference type="GO" id="GO:0004252">
    <property type="term" value="F:serine-type endopeptidase activity"/>
    <property type="evidence" value="ECO:0007669"/>
    <property type="project" value="InterPro"/>
</dbReference>
<comment type="caution">
    <text evidence="3">The sequence shown here is derived from an EMBL/GenBank/DDBJ whole genome shotgun (WGS) entry which is preliminary data.</text>
</comment>
<feature type="signal peptide" evidence="2">
    <location>
        <begin position="1"/>
        <end position="17"/>
    </location>
</feature>
<evidence type="ECO:0000256" key="2">
    <source>
        <dbReference type="SAM" id="SignalP"/>
    </source>
</evidence>
<name>A0A2P5HLQ6_DIAHE</name>
<dbReference type="SUPFAM" id="SSF52743">
    <property type="entry name" value="Subtilisin-like"/>
    <property type="match status" value="1"/>
</dbReference>
<feature type="region of interest" description="Disordered" evidence="1">
    <location>
        <begin position="529"/>
        <end position="563"/>
    </location>
</feature>
<evidence type="ECO:0000256" key="1">
    <source>
        <dbReference type="SAM" id="MobiDB-lite"/>
    </source>
</evidence>